<gene>
    <name evidence="1" type="ORF">CCAX7_14900</name>
</gene>
<evidence type="ECO:0000313" key="2">
    <source>
        <dbReference type="Proteomes" id="UP000287394"/>
    </source>
</evidence>
<dbReference type="RefSeq" id="WP_125206092.1">
    <property type="nucleotide sequence ID" value="NZ_AP025739.1"/>
</dbReference>
<reference evidence="1 2" key="1">
    <citation type="journal article" date="2019" name="Int. J. Syst. Evol. Microbiol.">
        <title>Capsulimonas corticalis gen. nov., sp. nov., an aerobic capsulated bacterium, of a novel bacterial order, Capsulimonadales ord. nov., of the class Armatimonadia of the phylum Armatimonadetes.</title>
        <authorList>
            <person name="Li J."/>
            <person name="Kudo C."/>
            <person name="Tonouchi A."/>
        </authorList>
    </citation>
    <scope>NUCLEOTIDE SEQUENCE [LARGE SCALE GENOMIC DNA]</scope>
    <source>
        <strain evidence="1 2">AX-7</strain>
    </source>
</reference>
<organism evidence="1 2">
    <name type="scientific">Capsulimonas corticalis</name>
    <dbReference type="NCBI Taxonomy" id="2219043"/>
    <lineage>
        <taxon>Bacteria</taxon>
        <taxon>Bacillati</taxon>
        <taxon>Armatimonadota</taxon>
        <taxon>Armatimonadia</taxon>
        <taxon>Capsulimonadales</taxon>
        <taxon>Capsulimonadaceae</taxon>
        <taxon>Capsulimonas</taxon>
    </lineage>
</organism>
<dbReference type="EMBL" id="AP025739">
    <property type="protein sequence ID" value="BDI29439.1"/>
    <property type="molecule type" value="Genomic_DNA"/>
</dbReference>
<dbReference type="KEGG" id="ccot:CCAX7_14900"/>
<accession>A0A402CZB3</accession>
<keyword evidence="2" id="KW-1185">Reference proteome</keyword>
<proteinExistence type="predicted"/>
<evidence type="ECO:0000313" key="1">
    <source>
        <dbReference type="EMBL" id="BDI29439.1"/>
    </source>
</evidence>
<dbReference type="AlphaFoldDB" id="A0A402CZB3"/>
<dbReference type="Proteomes" id="UP000287394">
    <property type="component" value="Chromosome"/>
</dbReference>
<name>A0A402CZB3_9BACT</name>
<protein>
    <submittedName>
        <fullName evidence="1">Uncharacterized protein</fullName>
    </submittedName>
</protein>
<sequence length="155" mass="17511">MRISVTIDETHYTPKSYRDWLNVHAVAEKGFAFDEEVKKIRSIADRIPRSETSPDSRQDGDSPQLAMLMEKTARAIPMPADGEKAFQYIERALTASRRAMTLNEIMTEIIRAGWKSNAVKPQGTVKTALKGYPHLFVQISGKWHLVEWNGTPPKG</sequence>